<name>A0A173XB66_9CLOT</name>
<organism evidence="1 2">
    <name type="scientific">Clostridium disporicum</name>
    <dbReference type="NCBI Taxonomy" id="84024"/>
    <lineage>
        <taxon>Bacteria</taxon>
        <taxon>Bacillati</taxon>
        <taxon>Bacillota</taxon>
        <taxon>Clostridia</taxon>
        <taxon>Eubacteriales</taxon>
        <taxon>Clostridiaceae</taxon>
        <taxon>Clostridium</taxon>
    </lineage>
</organism>
<protein>
    <submittedName>
        <fullName evidence="1">Uncharacterized protein</fullName>
    </submittedName>
</protein>
<sequence length="273" mass="31844">MNIGTVKKYQELMQEFSKTPREDVMRFKKKYEEVLSEFLKLEEVYTIASKKSSLEDIKNNVAKPLCALNHKKMPGMWFFSEREFAQDFVKHFGLIKDGVEYIRTLKGEEIIEAIKYGVFNGIYQFSIDEGKCTMVMVPYDLLNAYFNSKGEENFLEKNQYELMILFTMMKFHGKLVYAIESDDLGKDGKSKLACDRKGVLNLFEKKDDADIHKYDIGYGRKESKGLNIIELRNSINEISEEVEVVKIEIKENVFEISSKKLAYILNEMTKINQ</sequence>
<proteinExistence type="predicted"/>
<reference evidence="1 2" key="1">
    <citation type="submission" date="2015-09" db="EMBL/GenBank/DDBJ databases">
        <authorList>
            <consortium name="Pathogen Informatics"/>
        </authorList>
    </citation>
    <scope>NUCLEOTIDE SEQUENCE [LARGE SCALE GENOMIC DNA]</scope>
    <source>
        <strain evidence="1 2">2789STDY5834855</strain>
    </source>
</reference>
<dbReference type="RefSeq" id="WP_042394624.1">
    <property type="nucleotide sequence ID" value="NZ_CYYT01000008.1"/>
</dbReference>
<dbReference type="OrthoDB" id="1933562at2"/>
<evidence type="ECO:0000313" key="1">
    <source>
        <dbReference type="EMBL" id="CUN47648.1"/>
    </source>
</evidence>
<gene>
    <name evidence="1" type="ORF">ERS852470_00004</name>
</gene>
<accession>A0A173XB66</accession>
<dbReference type="AlphaFoldDB" id="A0A173XB66"/>
<evidence type="ECO:0000313" key="2">
    <source>
        <dbReference type="Proteomes" id="UP000095558"/>
    </source>
</evidence>
<dbReference type="EMBL" id="CYZV01000001">
    <property type="protein sequence ID" value="CUN47648.1"/>
    <property type="molecule type" value="Genomic_DNA"/>
</dbReference>
<dbReference type="Proteomes" id="UP000095558">
    <property type="component" value="Unassembled WGS sequence"/>
</dbReference>
<dbReference type="GeneID" id="83010692"/>